<dbReference type="Proteomes" id="UP000326944">
    <property type="component" value="Chromosome"/>
</dbReference>
<dbReference type="CDD" id="cd01948">
    <property type="entry name" value="EAL"/>
    <property type="match status" value="1"/>
</dbReference>
<name>A0A5P8P495_9BACT</name>
<reference evidence="4 5" key="1">
    <citation type="submission" date="2019-09" db="EMBL/GenBank/DDBJ databases">
        <title>Sulfurimonas gotlandica sp. nov., a chemoautotrophic and psychrotolerant epsilonproteobacterium isolated from a pelagic redoxcline, and an emended description of the genus Sulfurimonas.</title>
        <authorList>
            <person name="Wang S."/>
            <person name="Jiang L."/>
            <person name="Shao S."/>
        </authorList>
    </citation>
    <scope>NUCLEOTIDE SEQUENCE [LARGE SCALE GENOMIC DNA]</scope>
    <source>
        <strain evidence="4 5">GYSZ_1</strain>
    </source>
</reference>
<dbReference type="KEGG" id="sulg:FJR48_11880"/>
<dbReference type="AlphaFoldDB" id="A0A5P8P495"/>
<dbReference type="SMART" id="SM00267">
    <property type="entry name" value="GGDEF"/>
    <property type="match status" value="1"/>
</dbReference>
<dbReference type="SUPFAM" id="SSF55073">
    <property type="entry name" value="Nucleotide cyclase"/>
    <property type="match status" value="1"/>
</dbReference>
<dbReference type="SUPFAM" id="SSF141868">
    <property type="entry name" value="EAL domain-like"/>
    <property type="match status" value="1"/>
</dbReference>
<feature type="transmembrane region" description="Helical" evidence="1">
    <location>
        <begin position="29"/>
        <end position="48"/>
    </location>
</feature>
<proteinExistence type="predicted"/>
<dbReference type="Gene3D" id="3.20.20.450">
    <property type="entry name" value="EAL domain"/>
    <property type="match status" value="1"/>
</dbReference>
<keyword evidence="1" id="KW-0472">Membrane</keyword>
<gene>
    <name evidence="4" type="ORF">FJR48_11880</name>
</gene>
<dbReference type="Gene3D" id="3.30.70.270">
    <property type="match status" value="1"/>
</dbReference>
<dbReference type="InterPro" id="IPR029787">
    <property type="entry name" value="Nucleotide_cyclase"/>
</dbReference>
<protein>
    <submittedName>
        <fullName evidence="4">GGDEF domain-containing protein</fullName>
    </submittedName>
</protein>
<feature type="domain" description="GGDEF" evidence="3">
    <location>
        <begin position="80"/>
        <end position="210"/>
    </location>
</feature>
<evidence type="ECO:0000259" key="3">
    <source>
        <dbReference type="PROSITE" id="PS50887"/>
    </source>
</evidence>
<dbReference type="PANTHER" id="PTHR33121">
    <property type="entry name" value="CYCLIC DI-GMP PHOSPHODIESTERASE PDEF"/>
    <property type="match status" value="1"/>
</dbReference>
<dbReference type="InterPro" id="IPR001633">
    <property type="entry name" value="EAL_dom"/>
</dbReference>
<dbReference type="Pfam" id="PF00563">
    <property type="entry name" value="EAL"/>
    <property type="match status" value="1"/>
</dbReference>
<sequence length="453" mass="53175">MGLPIFALMFALIFHTVITTYNTLSSVFYFESVIVLTFGIYFILYLIYSGFDSKITDDVSKVFTRTYLYKYLKKELARNKDYTLILISVDNLNDINNRYGIKSGDRVLYEVGLWISNYLNKNNISNFPIGHVKGGDFILGLKGKSSDYETLFDLMHLKTSEFKIDEIEVNILGAINDTSFSNDLDYLIENLFEIKEFNKHKQEEIKYFKENIEPNELERYVINAIKSQSFIIMKQNVYNKKSGVAIQECSTKLKGSDGKYIHQKSYIKALNKLRLMDDFDYMVLKKITDFCTDECETIFALNISPTSIRNYNFLSKVKNLLENNSHIKDKIMFILSEKEYYSYTQKYADTIKNIRNIGIKICIDKFGSYNSSFLYFRDFKVDAIRIDSIYTKEIFNENYLKILNGFCTMANQSDTKIWMKMIENKDMLEKIEKLEVDYIQGKYLSDLELIYEN</sequence>
<evidence type="ECO:0000259" key="2">
    <source>
        <dbReference type="PROSITE" id="PS50883"/>
    </source>
</evidence>
<evidence type="ECO:0000313" key="4">
    <source>
        <dbReference type="EMBL" id="QFR50506.1"/>
    </source>
</evidence>
<dbReference type="PROSITE" id="PS50887">
    <property type="entry name" value="GGDEF"/>
    <property type="match status" value="1"/>
</dbReference>
<dbReference type="InterPro" id="IPR043128">
    <property type="entry name" value="Rev_trsase/Diguanyl_cyclase"/>
</dbReference>
<keyword evidence="5" id="KW-1185">Reference proteome</keyword>
<dbReference type="PANTHER" id="PTHR33121:SF71">
    <property type="entry name" value="OXYGEN SENSOR PROTEIN DOSP"/>
    <property type="match status" value="1"/>
</dbReference>
<evidence type="ECO:0000256" key="1">
    <source>
        <dbReference type="SAM" id="Phobius"/>
    </source>
</evidence>
<evidence type="ECO:0000313" key="5">
    <source>
        <dbReference type="Proteomes" id="UP000326944"/>
    </source>
</evidence>
<dbReference type="Pfam" id="PF00990">
    <property type="entry name" value="GGDEF"/>
    <property type="match status" value="1"/>
</dbReference>
<feature type="domain" description="EAL" evidence="2">
    <location>
        <begin position="214"/>
        <end position="453"/>
    </location>
</feature>
<dbReference type="GO" id="GO:0071111">
    <property type="term" value="F:cyclic-guanylate-specific phosphodiesterase activity"/>
    <property type="evidence" value="ECO:0007669"/>
    <property type="project" value="InterPro"/>
</dbReference>
<dbReference type="PROSITE" id="PS50883">
    <property type="entry name" value="EAL"/>
    <property type="match status" value="1"/>
</dbReference>
<organism evidence="4 5">
    <name type="scientific">Sulfurimonas lithotrophica</name>
    <dbReference type="NCBI Taxonomy" id="2590022"/>
    <lineage>
        <taxon>Bacteria</taxon>
        <taxon>Pseudomonadati</taxon>
        <taxon>Campylobacterota</taxon>
        <taxon>Epsilonproteobacteria</taxon>
        <taxon>Campylobacterales</taxon>
        <taxon>Sulfurimonadaceae</taxon>
        <taxon>Sulfurimonas</taxon>
    </lineage>
</organism>
<dbReference type="InterPro" id="IPR050706">
    <property type="entry name" value="Cyclic-di-GMP_PDE-like"/>
</dbReference>
<dbReference type="InterPro" id="IPR000160">
    <property type="entry name" value="GGDEF_dom"/>
</dbReference>
<dbReference type="EMBL" id="CP043617">
    <property type="protein sequence ID" value="QFR50506.1"/>
    <property type="molecule type" value="Genomic_DNA"/>
</dbReference>
<accession>A0A5P8P495</accession>
<dbReference type="OrthoDB" id="5360156at2"/>
<keyword evidence="1" id="KW-1133">Transmembrane helix</keyword>
<dbReference type="InterPro" id="IPR035919">
    <property type="entry name" value="EAL_sf"/>
</dbReference>
<keyword evidence="1" id="KW-0812">Transmembrane</keyword>
<dbReference type="SMART" id="SM00052">
    <property type="entry name" value="EAL"/>
    <property type="match status" value="1"/>
</dbReference>